<feature type="domain" description="DUF6545" evidence="3">
    <location>
        <begin position="251"/>
        <end position="343"/>
    </location>
</feature>
<feature type="transmembrane region" description="Helical" evidence="2">
    <location>
        <begin position="6"/>
        <end position="23"/>
    </location>
</feature>
<evidence type="ECO:0000313" key="5">
    <source>
        <dbReference type="Proteomes" id="UP000642673"/>
    </source>
</evidence>
<dbReference type="RefSeq" id="WP_190186713.1">
    <property type="nucleotide sequence ID" value="NZ_BMVP01000013.1"/>
</dbReference>
<dbReference type="EMBL" id="BMVP01000013">
    <property type="protein sequence ID" value="GHB75707.1"/>
    <property type="molecule type" value="Genomic_DNA"/>
</dbReference>
<dbReference type="InterPro" id="IPR050039">
    <property type="entry name" value="MAB_1171c-like"/>
</dbReference>
<feature type="transmembrane region" description="Helical" evidence="2">
    <location>
        <begin position="222"/>
        <end position="243"/>
    </location>
</feature>
<feature type="transmembrane region" description="Helical" evidence="2">
    <location>
        <begin position="102"/>
        <end position="122"/>
    </location>
</feature>
<keyword evidence="2" id="KW-1133">Transmembrane helix</keyword>
<gene>
    <name evidence="4" type="ORF">GCM10010347_52690</name>
</gene>
<evidence type="ECO:0000259" key="3">
    <source>
        <dbReference type="Pfam" id="PF20182"/>
    </source>
</evidence>
<feature type="transmembrane region" description="Helical" evidence="2">
    <location>
        <begin position="67"/>
        <end position="90"/>
    </location>
</feature>
<feature type="region of interest" description="Disordered" evidence="1">
    <location>
        <begin position="363"/>
        <end position="384"/>
    </location>
</feature>
<sequence length="419" mass="44644">MQGSDYYIPAFALAVALVVKLPSLWHSRRSPMSQAIFVIIAASAGGFVFAAPPSVERVNRLTGVPNVSALIVYCFLSCLSCASMVLLLHWRGGPEAAVRRQTRMWIAATAGVISTFCVLFALSDIPAERPRDLDTFYATTPFIGEMILLYLTAHAATATVVMTKCWRWSAELRAVKAGWTRWGLLTLVTAFGLGLSFALLKFAAVGARWAGTDALDVLSTEIAPPLAGMGALITTVGFLIPVVGPRLESMWDAWRAYRLMEPLWRALEPWVGDGAPMRIARTSSLEMRATLRATEIADRLLNLAPHLDATHRAAAERYATARGLELEAALIVAEAATIRAALACTPVSGGPVAGGAVAGGPVACTPPGPERPSADDSAEVPGPLPIRISGTNGLAELSRHFSRIHPTDLLVDAAHSESN</sequence>
<dbReference type="InterPro" id="IPR046675">
    <property type="entry name" value="DUF6545"/>
</dbReference>
<evidence type="ECO:0000256" key="2">
    <source>
        <dbReference type="SAM" id="Phobius"/>
    </source>
</evidence>
<comment type="caution">
    <text evidence="4">The sequence shown here is derived from an EMBL/GenBank/DDBJ whole genome shotgun (WGS) entry which is preliminary data.</text>
</comment>
<dbReference type="Proteomes" id="UP000642673">
    <property type="component" value="Unassembled WGS sequence"/>
</dbReference>
<reference evidence="5" key="1">
    <citation type="journal article" date="2019" name="Int. J. Syst. Evol. Microbiol.">
        <title>The Global Catalogue of Microorganisms (GCM) 10K type strain sequencing project: providing services to taxonomists for standard genome sequencing and annotation.</title>
        <authorList>
            <consortium name="The Broad Institute Genomics Platform"/>
            <consortium name="The Broad Institute Genome Sequencing Center for Infectious Disease"/>
            <person name="Wu L."/>
            <person name="Ma J."/>
        </authorList>
    </citation>
    <scope>NUCLEOTIDE SEQUENCE [LARGE SCALE GENOMIC DNA]</scope>
    <source>
        <strain evidence="5">JCM 4738</strain>
    </source>
</reference>
<accession>A0ABQ3F4R9</accession>
<feature type="transmembrane region" description="Helical" evidence="2">
    <location>
        <begin position="182"/>
        <end position="202"/>
    </location>
</feature>
<dbReference type="NCBIfam" id="NF042915">
    <property type="entry name" value="MAB_1171c_fam"/>
    <property type="match status" value="1"/>
</dbReference>
<organism evidence="4 5">
    <name type="scientific">Streptomyces cirratus</name>
    <dbReference type="NCBI Taxonomy" id="68187"/>
    <lineage>
        <taxon>Bacteria</taxon>
        <taxon>Bacillati</taxon>
        <taxon>Actinomycetota</taxon>
        <taxon>Actinomycetes</taxon>
        <taxon>Kitasatosporales</taxon>
        <taxon>Streptomycetaceae</taxon>
        <taxon>Streptomyces</taxon>
    </lineage>
</organism>
<feature type="transmembrane region" description="Helical" evidence="2">
    <location>
        <begin position="35"/>
        <end position="55"/>
    </location>
</feature>
<keyword evidence="5" id="KW-1185">Reference proteome</keyword>
<protein>
    <recommendedName>
        <fullName evidence="3">DUF6545 domain-containing protein</fullName>
    </recommendedName>
</protein>
<keyword evidence="2" id="KW-0812">Transmembrane</keyword>
<feature type="transmembrane region" description="Helical" evidence="2">
    <location>
        <begin position="142"/>
        <end position="161"/>
    </location>
</feature>
<name>A0ABQ3F4R9_9ACTN</name>
<evidence type="ECO:0000256" key="1">
    <source>
        <dbReference type="SAM" id="MobiDB-lite"/>
    </source>
</evidence>
<proteinExistence type="predicted"/>
<keyword evidence="2" id="KW-0472">Membrane</keyword>
<evidence type="ECO:0000313" key="4">
    <source>
        <dbReference type="EMBL" id="GHB75707.1"/>
    </source>
</evidence>
<dbReference type="Pfam" id="PF20182">
    <property type="entry name" value="DUF6545"/>
    <property type="match status" value="1"/>
</dbReference>